<comment type="caution">
    <text evidence="2">The sequence shown here is derived from an EMBL/GenBank/DDBJ whole genome shotgun (WGS) entry which is preliminary data.</text>
</comment>
<sequence>MGFTSSVFSQTTELHGQVITDLEAENIHIINRTSQKFTITNATGFFTIPSKLHDTLIISSIQHELVSVIIDAEMLENKKFQIFLKPLINLLDEVVVGKVLSGNLMQDLQNVDCTPMTALKAGIPSYQGKMPTQSERRLSYARSGMIGMIVNSLNGNIKRFKMQVQLEEKEELIHKIRAEQEENLFASFPLESNLRMEFWYFCAEGPDFLERCKNKNGVLVLQYLIEKLEVYKENRSE</sequence>
<evidence type="ECO:0000313" key="2">
    <source>
        <dbReference type="EMBL" id="TYB79276.1"/>
    </source>
</evidence>
<name>A0A5D0RE93_9FLAO</name>
<proteinExistence type="predicted"/>
<feature type="coiled-coil region" evidence="1">
    <location>
        <begin position="150"/>
        <end position="182"/>
    </location>
</feature>
<dbReference type="AlphaFoldDB" id="A0A5D0RE93"/>
<dbReference type="Proteomes" id="UP000323720">
    <property type="component" value="Unassembled WGS sequence"/>
</dbReference>
<keyword evidence="3" id="KW-1185">Reference proteome</keyword>
<evidence type="ECO:0008006" key="4">
    <source>
        <dbReference type="Google" id="ProtNLM"/>
    </source>
</evidence>
<dbReference type="EMBL" id="VSKK01000001">
    <property type="protein sequence ID" value="TYB79276.1"/>
    <property type="molecule type" value="Genomic_DNA"/>
</dbReference>
<evidence type="ECO:0000313" key="3">
    <source>
        <dbReference type="Proteomes" id="UP000323720"/>
    </source>
</evidence>
<organism evidence="2 3">
    <name type="scientific">Bizionia myxarmorum</name>
    <dbReference type="NCBI Taxonomy" id="291186"/>
    <lineage>
        <taxon>Bacteria</taxon>
        <taxon>Pseudomonadati</taxon>
        <taxon>Bacteroidota</taxon>
        <taxon>Flavobacteriia</taxon>
        <taxon>Flavobacteriales</taxon>
        <taxon>Flavobacteriaceae</taxon>
        <taxon>Bizionia</taxon>
    </lineage>
</organism>
<reference evidence="2 3" key="1">
    <citation type="submission" date="2019-08" db="EMBL/GenBank/DDBJ databases">
        <title>Genomes of Antarctic Bizionia species.</title>
        <authorList>
            <person name="Bowman J.P."/>
        </authorList>
    </citation>
    <scope>NUCLEOTIDE SEQUENCE [LARGE SCALE GENOMIC DNA]</scope>
    <source>
        <strain evidence="2 3">ADA-4</strain>
    </source>
</reference>
<evidence type="ECO:0000256" key="1">
    <source>
        <dbReference type="SAM" id="Coils"/>
    </source>
</evidence>
<gene>
    <name evidence="2" type="ORF">ES674_05740</name>
</gene>
<protein>
    <recommendedName>
        <fullName evidence="4">Carboxypeptidase-like regulatory domain-containing protein</fullName>
    </recommendedName>
</protein>
<accession>A0A5D0RE93</accession>
<dbReference type="OrthoDB" id="1427655at2"/>
<dbReference type="RefSeq" id="WP_148403012.1">
    <property type="nucleotide sequence ID" value="NZ_VSKK01000001.1"/>
</dbReference>
<keyword evidence="1" id="KW-0175">Coiled coil</keyword>